<comment type="caution">
    <text evidence="1">The sequence shown here is derived from an EMBL/GenBank/DDBJ whole genome shotgun (WGS) entry which is preliminary data.</text>
</comment>
<dbReference type="PANTHER" id="PTHR22767:SF3">
    <property type="entry name" value="N-ALPHA-ACETYLTRANSFERASE 25, NATB AUXILIARY SUBUNIT"/>
    <property type="match status" value="1"/>
</dbReference>
<protein>
    <submittedName>
        <fullName evidence="1">Uncharacterized protein</fullName>
    </submittedName>
</protein>
<dbReference type="PANTHER" id="PTHR22767">
    <property type="entry name" value="N-TERMINAL ACETYLTRANSFERASE-RELATED"/>
    <property type="match status" value="1"/>
</dbReference>
<sequence>MYENANKSRPGNEEILTHLFMAYVRLGHYKKQQQTAMALHKVQPQKNPYCFWAIMSIVMQVRPKKNMFVSGDPSNPTDFVSLPPTAIFLSIFFQRIEFYTIRTRFRSQMY</sequence>
<accession>A0A9D4NAZ3</accession>
<proteinExistence type="predicted"/>
<dbReference type="AlphaFoldDB" id="A0A9D4NAZ3"/>
<reference evidence="1" key="1">
    <citation type="journal article" date="2019" name="bioRxiv">
        <title>The Genome of the Zebra Mussel, Dreissena polymorpha: A Resource for Invasive Species Research.</title>
        <authorList>
            <person name="McCartney M.A."/>
            <person name="Auch B."/>
            <person name="Kono T."/>
            <person name="Mallez S."/>
            <person name="Zhang Y."/>
            <person name="Obille A."/>
            <person name="Becker A."/>
            <person name="Abrahante J.E."/>
            <person name="Garbe J."/>
            <person name="Badalamenti J.P."/>
            <person name="Herman A."/>
            <person name="Mangelson H."/>
            <person name="Liachko I."/>
            <person name="Sullivan S."/>
            <person name="Sone E.D."/>
            <person name="Koren S."/>
            <person name="Silverstein K.A.T."/>
            <person name="Beckman K.B."/>
            <person name="Gohl D.M."/>
        </authorList>
    </citation>
    <scope>NUCLEOTIDE SEQUENCE</scope>
    <source>
        <strain evidence="1">Duluth1</strain>
        <tissue evidence="1">Whole animal</tissue>
    </source>
</reference>
<reference evidence="1" key="2">
    <citation type="submission" date="2020-11" db="EMBL/GenBank/DDBJ databases">
        <authorList>
            <person name="McCartney M.A."/>
            <person name="Auch B."/>
            <person name="Kono T."/>
            <person name="Mallez S."/>
            <person name="Becker A."/>
            <person name="Gohl D.M."/>
            <person name="Silverstein K.A.T."/>
            <person name="Koren S."/>
            <person name="Bechman K.B."/>
            <person name="Herman A."/>
            <person name="Abrahante J.E."/>
            <person name="Garbe J."/>
        </authorList>
    </citation>
    <scope>NUCLEOTIDE SEQUENCE</scope>
    <source>
        <strain evidence="1">Duluth1</strain>
        <tissue evidence="1">Whole animal</tissue>
    </source>
</reference>
<evidence type="ECO:0000313" key="2">
    <source>
        <dbReference type="Proteomes" id="UP000828390"/>
    </source>
</evidence>
<dbReference type="Proteomes" id="UP000828390">
    <property type="component" value="Unassembled WGS sequence"/>
</dbReference>
<gene>
    <name evidence="1" type="ORF">DPMN_015117</name>
</gene>
<name>A0A9D4NAZ3_DREPO</name>
<organism evidence="1 2">
    <name type="scientific">Dreissena polymorpha</name>
    <name type="common">Zebra mussel</name>
    <name type="synonym">Mytilus polymorpha</name>
    <dbReference type="NCBI Taxonomy" id="45954"/>
    <lineage>
        <taxon>Eukaryota</taxon>
        <taxon>Metazoa</taxon>
        <taxon>Spiralia</taxon>
        <taxon>Lophotrochozoa</taxon>
        <taxon>Mollusca</taxon>
        <taxon>Bivalvia</taxon>
        <taxon>Autobranchia</taxon>
        <taxon>Heteroconchia</taxon>
        <taxon>Euheterodonta</taxon>
        <taxon>Imparidentia</taxon>
        <taxon>Neoheterodontei</taxon>
        <taxon>Myida</taxon>
        <taxon>Dreissenoidea</taxon>
        <taxon>Dreissenidae</taxon>
        <taxon>Dreissena</taxon>
    </lineage>
</organism>
<evidence type="ECO:0000313" key="1">
    <source>
        <dbReference type="EMBL" id="KAH3891026.1"/>
    </source>
</evidence>
<keyword evidence="2" id="KW-1185">Reference proteome</keyword>
<dbReference type="GO" id="GO:0031416">
    <property type="term" value="C:NatB complex"/>
    <property type="evidence" value="ECO:0007669"/>
    <property type="project" value="TreeGrafter"/>
</dbReference>
<dbReference type="EMBL" id="JAIWYP010000001">
    <property type="protein sequence ID" value="KAH3891026.1"/>
    <property type="molecule type" value="Genomic_DNA"/>
</dbReference>